<feature type="domain" description="Fatty acid hydroxylase" evidence="6">
    <location>
        <begin position="388"/>
        <end position="510"/>
    </location>
</feature>
<feature type="transmembrane region" description="Helical" evidence="5">
    <location>
        <begin position="107"/>
        <end position="130"/>
    </location>
</feature>
<reference evidence="7 8" key="1">
    <citation type="submission" date="2020-04" db="EMBL/GenBank/DDBJ databases">
        <authorList>
            <person name="Alioto T."/>
            <person name="Alioto T."/>
            <person name="Gomez Garrido J."/>
        </authorList>
    </citation>
    <scope>NUCLEOTIDE SEQUENCE [LARGE SCALE GENOMIC DNA]</scope>
</reference>
<feature type="transmembrane region" description="Helical" evidence="5">
    <location>
        <begin position="55"/>
        <end position="80"/>
    </location>
</feature>
<feature type="transmembrane region" description="Helical" evidence="5">
    <location>
        <begin position="229"/>
        <end position="255"/>
    </location>
</feature>
<dbReference type="GO" id="GO:0016491">
    <property type="term" value="F:oxidoreductase activity"/>
    <property type="evidence" value="ECO:0007669"/>
    <property type="project" value="InterPro"/>
</dbReference>
<evidence type="ECO:0000256" key="1">
    <source>
        <dbReference type="ARBA" id="ARBA00004370"/>
    </source>
</evidence>
<comment type="caution">
    <text evidence="7">The sequence shown here is derived from an EMBL/GenBank/DDBJ whole genome shotgun (WGS) entry which is preliminary data.</text>
</comment>
<dbReference type="GO" id="GO:0008610">
    <property type="term" value="P:lipid biosynthetic process"/>
    <property type="evidence" value="ECO:0007669"/>
    <property type="project" value="InterPro"/>
</dbReference>
<keyword evidence="4 5" id="KW-0472">Membrane</keyword>
<evidence type="ECO:0000256" key="4">
    <source>
        <dbReference type="ARBA" id="ARBA00023136"/>
    </source>
</evidence>
<accession>A0A8S1CVR8</accession>
<feature type="transmembrane region" description="Helical" evidence="5">
    <location>
        <begin position="288"/>
        <end position="311"/>
    </location>
</feature>
<keyword evidence="3 5" id="KW-1133">Transmembrane helix</keyword>
<feature type="transmembrane region" description="Helical" evidence="5">
    <location>
        <begin position="342"/>
        <end position="361"/>
    </location>
</feature>
<dbReference type="InterPro" id="IPR006694">
    <property type="entry name" value="Fatty_acid_hydroxylase"/>
</dbReference>
<evidence type="ECO:0000256" key="2">
    <source>
        <dbReference type="ARBA" id="ARBA00022692"/>
    </source>
</evidence>
<keyword evidence="8" id="KW-1185">Reference proteome</keyword>
<evidence type="ECO:0000313" key="8">
    <source>
        <dbReference type="Proteomes" id="UP000494165"/>
    </source>
</evidence>
<feature type="transmembrane region" description="Helical" evidence="5">
    <location>
        <begin position="12"/>
        <end position="35"/>
    </location>
</feature>
<evidence type="ECO:0000313" key="7">
    <source>
        <dbReference type="EMBL" id="CAB3369327.1"/>
    </source>
</evidence>
<evidence type="ECO:0000259" key="6">
    <source>
        <dbReference type="Pfam" id="PF04116"/>
    </source>
</evidence>
<evidence type="ECO:0000256" key="3">
    <source>
        <dbReference type="ARBA" id="ARBA00022989"/>
    </source>
</evidence>
<feature type="transmembrane region" description="Helical" evidence="5">
    <location>
        <begin position="189"/>
        <end position="208"/>
    </location>
</feature>
<protein>
    <recommendedName>
        <fullName evidence="6">Fatty acid hydroxylase domain-containing protein</fullName>
    </recommendedName>
</protein>
<organism evidence="7 8">
    <name type="scientific">Cloeon dipterum</name>
    <dbReference type="NCBI Taxonomy" id="197152"/>
    <lineage>
        <taxon>Eukaryota</taxon>
        <taxon>Metazoa</taxon>
        <taxon>Ecdysozoa</taxon>
        <taxon>Arthropoda</taxon>
        <taxon>Hexapoda</taxon>
        <taxon>Insecta</taxon>
        <taxon>Pterygota</taxon>
        <taxon>Palaeoptera</taxon>
        <taxon>Ephemeroptera</taxon>
        <taxon>Pisciforma</taxon>
        <taxon>Baetidae</taxon>
        <taxon>Cloeon</taxon>
    </lineage>
</organism>
<dbReference type="Proteomes" id="UP000494165">
    <property type="component" value="Unassembled WGS sequence"/>
</dbReference>
<dbReference type="AlphaFoldDB" id="A0A8S1CVR8"/>
<dbReference type="PANTHER" id="PTHR11863">
    <property type="entry name" value="STEROL DESATURASE"/>
    <property type="match status" value="1"/>
</dbReference>
<feature type="domain" description="Fatty acid hydroxylase" evidence="6">
    <location>
        <begin position="158"/>
        <end position="210"/>
    </location>
</feature>
<evidence type="ECO:0000256" key="5">
    <source>
        <dbReference type="SAM" id="Phobius"/>
    </source>
</evidence>
<dbReference type="InterPro" id="IPR050307">
    <property type="entry name" value="Sterol_Desaturase_Related"/>
</dbReference>
<proteinExistence type="predicted"/>
<dbReference type="Pfam" id="PF04116">
    <property type="entry name" value="FA_hydroxylase"/>
    <property type="match status" value="2"/>
</dbReference>
<sequence length="546" mass="63533">MLHMCKHSLILFLHYYVLINATNRILFFVTGGFSLEEYFVRWWQRFCLKFGDQPLLFFTVCTTVISTVVYWLLGSFFIVLDNTGWLSKYKVQPGTNQPPDSAKLRKVIITVLKSQLLFATPYTVLGYFALQIVGGPMTMQRLLQVPSLERILLELAFHDFVYEVTFYLSHKLLHTKWLYKRVHKTHHEWAPPIAVAAAYAHPFEYVLLRGYRREQTMAKSTKELTGFQSVIGALLLTAAGLGSVLVHLMAVRFIFLRCLLFFGVESSFWQELWEKLCDNYAEGNEKNFFIFGTVLVQMLAYWIWGSLYIILDFTGWASKYKVQPDTNSPPESGKLAKTLAQVLFNQIVIGGVLSWLSYLAFESLGVAFSSESLRALPSYTRVLAEVPFHIMGQEVGFYYSHRLLHYKWFYKYIHKQHHEWTSPIAVMAVYCHPLEHVFSNLVPVALGPILLRSHPVSIWFWFSYAIFQTLNGHSGYHWPWFQSPEFHDYHHLKFNQNYGSIGLLDFFHGTDTQWRESVQFKRDLFLTGFKSARDLVPDDDTKNKSE</sequence>
<dbReference type="OrthoDB" id="408954at2759"/>
<dbReference type="GO" id="GO:0016020">
    <property type="term" value="C:membrane"/>
    <property type="evidence" value="ECO:0007669"/>
    <property type="project" value="UniProtKB-SubCell"/>
</dbReference>
<keyword evidence="2 5" id="KW-0812">Transmembrane</keyword>
<name>A0A8S1CVR8_9INSE</name>
<dbReference type="GO" id="GO:0005506">
    <property type="term" value="F:iron ion binding"/>
    <property type="evidence" value="ECO:0007669"/>
    <property type="project" value="InterPro"/>
</dbReference>
<dbReference type="EMBL" id="CADEPI010000044">
    <property type="protein sequence ID" value="CAB3369327.1"/>
    <property type="molecule type" value="Genomic_DNA"/>
</dbReference>
<comment type="subcellular location">
    <subcellularLocation>
        <location evidence="1">Membrane</location>
    </subcellularLocation>
</comment>
<gene>
    <name evidence="7" type="ORF">CLODIP_2_CD05681</name>
</gene>